<keyword evidence="1" id="KW-1133">Transmembrane helix</keyword>
<evidence type="ECO:0000256" key="1">
    <source>
        <dbReference type="SAM" id="Phobius"/>
    </source>
</evidence>
<gene>
    <name evidence="2" type="ORF">FKG94_00145</name>
</gene>
<protein>
    <submittedName>
        <fullName evidence="2">XapX domain-containing protein</fullName>
    </submittedName>
</protein>
<accession>A0A545UBH5</accession>
<dbReference type="NCBIfam" id="TIGR03510">
    <property type="entry name" value="XapX"/>
    <property type="match status" value="1"/>
</dbReference>
<dbReference type="EMBL" id="VHSG01000001">
    <property type="protein sequence ID" value="TQV86820.1"/>
    <property type="molecule type" value="Genomic_DNA"/>
</dbReference>
<keyword evidence="1" id="KW-0812">Transmembrane</keyword>
<comment type="caution">
    <text evidence="2">The sequence shown here is derived from an EMBL/GenBank/DDBJ whole genome shotgun (WGS) entry which is preliminary data.</text>
</comment>
<dbReference type="AlphaFoldDB" id="A0A545UBH5"/>
<dbReference type="Proteomes" id="UP000319732">
    <property type="component" value="Unassembled WGS sequence"/>
</dbReference>
<dbReference type="OrthoDB" id="122938at2"/>
<dbReference type="InterPro" id="IPR020017">
    <property type="entry name" value="XapX_domain"/>
</dbReference>
<proteinExistence type="predicted"/>
<reference evidence="2 3" key="1">
    <citation type="submission" date="2019-06" db="EMBL/GenBank/DDBJ databases">
        <title>Whole genome sequence for Cellvibrionaceae sp. R142.</title>
        <authorList>
            <person name="Wang G."/>
        </authorList>
    </citation>
    <scope>NUCLEOTIDE SEQUENCE [LARGE SCALE GENOMIC DNA]</scope>
    <source>
        <strain evidence="2 3">R142</strain>
    </source>
</reference>
<feature type="transmembrane region" description="Helical" evidence="1">
    <location>
        <begin position="32"/>
        <end position="50"/>
    </location>
</feature>
<sequence length="52" mass="5385">MAGLGIALGLAIGAACRWWDLPLPAPPRLTGALLVVCMTLGFIVTDTLLAHI</sequence>
<name>A0A545UBH5_9GAMM</name>
<organism evidence="2 3">
    <name type="scientific">Exilibacterium tricleocarpae</name>
    <dbReference type="NCBI Taxonomy" id="2591008"/>
    <lineage>
        <taxon>Bacteria</taxon>
        <taxon>Pseudomonadati</taxon>
        <taxon>Pseudomonadota</taxon>
        <taxon>Gammaproteobacteria</taxon>
        <taxon>Cellvibrionales</taxon>
        <taxon>Cellvibrionaceae</taxon>
        <taxon>Exilibacterium</taxon>
    </lineage>
</organism>
<keyword evidence="1" id="KW-0472">Membrane</keyword>
<evidence type="ECO:0000313" key="3">
    <source>
        <dbReference type="Proteomes" id="UP000319732"/>
    </source>
</evidence>
<keyword evidence="3" id="KW-1185">Reference proteome</keyword>
<evidence type="ECO:0000313" key="2">
    <source>
        <dbReference type="EMBL" id="TQV86820.1"/>
    </source>
</evidence>
<dbReference type="RefSeq" id="WP_142902608.1">
    <property type="nucleotide sequence ID" value="NZ_ML660087.1"/>
</dbReference>